<evidence type="ECO:0008006" key="3">
    <source>
        <dbReference type="Google" id="ProtNLM"/>
    </source>
</evidence>
<reference evidence="1" key="1">
    <citation type="submission" date="2021-11" db="EMBL/GenBank/DDBJ databases">
        <title>Genome resources and taxonomic validation of 89 Xanthomonas strains.</title>
        <authorList>
            <person name="Tambong J.T."/>
        </authorList>
    </citation>
    <scope>NUCLEOTIDE SEQUENCE</scope>
    <source>
        <strain evidence="1">Xv 72</strain>
    </source>
</reference>
<accession>A0ABS8LGF5</accession>
<name>A0ABS8LGF5_XANEU</name>
<comment type="caution">
    <text evidence="1">The sequence shown here is derived from an EMBL/GenBank/DDBJ whole genome shotgun (WGS) entry which is preliminary data.</text>
</comment>
<evidence type="ECO:0000313" key="2">
    <source>
        <dbReference type="Proteomes" id="UP001430605"/>
    </source>
</evidence>
<dbReference type="EMBL" id="JAJIUS010000002">
    <property type="protein sequence ID" value="MCC8633429.1"/>
    <property type="molecule type" value="Genomic_DNA"/>
</dbReference>
<sequence length="98" mass="10925">MPSDQTRVNLTLPADVVQVLDRLGKVTGAGRATIIREWLIEGRPMFAEMATAAEMAHERQVDALKVMGDVLRQTAIAANQLELAINTKRRAAMRKRNR</sequence>
<proteinExistence type="predicted"/>
<gene>
    <name evidence="1" type="ORF">LN463_00085</name>
</gene>
<keyword evidence="2" id="KW-1185">Reference proteome</keyword>
<organism evidence="1 2">
    <name type="scientific">Xanthomonas euvesicatoria pv. euvesicatoria</name>
    <dbReference type="NCBI Taxonomy" id="2753541"/>
    <lineage>
        <taxon>Bacteria</taxon>
        <taxon>Pseudomonadati</taxon>
        <taxon>Pseudomonadota</taxon>
        <taxon>Gammaproteobacteria</taxon>
        <taxon>Lysobacterales</taxon>
        <taxon>Lysobacteraceae</taxon>
        <taxon>Xanthomonas</taxon>
    </lineage>
</organism>
<dbReference type="RefSeq" id="WP_041019119.1">
    <property type="nucleotide sequence ID" value="NZ_JAJITV010000002.1"/>
</dbReference>
<protein>
    <recommendedName>
        <fullName evidence="3">Ribbon-helix-helix protein, CopG family</fullName>
    </recommendedName>
</protein>
<evidence type="ECO:0000313" key="1">
    <source>
        <dbReference type="EMBL" id="MCC8633429.1"/>
    </source>
</evidence>
<dbReference type="Proteomes" id="UP001430605">
    <property type="component" value="Unassembled WGS sequence"/>
</dbReference>